<sequence>MEQNRLWHKPVVEIYSNAISPGVSCSAAAYDLANRRWYELNVSDAAASLDGGTNAEDSESSTRRTFVVPADDWLSSTVANHVDDYYKSTGSSPAWNIINTTSTGQPVRFEQAKDNHYVGTPMFEHFFYGYRSSDLLPTINFRDLRSKTYLSRGADYCDWQGRRCVFKRIEFNCDNESHENEIRAREHLIQHINQESRIATLDVNKEMMRRFSVVPILGVVLHDETSQWMVRTRREFPGDDNEEEIEEEDGLEEVFASLPEDDDDAQQSHRVAGFIMPYMGRSLELFGSASPSMGTELPETYLPSLPAVGSLPTTADIPITEEQLLDLVKGVGELARREVTHGDICYWNIVLEEPDPPSLGVAPKLLLIDMGDTALDYDNDAVALADVLLWCVNCSSRLREDKTSRNKVIVTSALLKDIDIDGAIGVLSPVEDGSKTKASGSLDVQEAKRRRL</sequence>
<gene>
    <name evidence="1" type="ORF">Daus18300_008609</name>
</gene>
<comment type="caution">
    <text evidence="1">The sequence shown here is derived from an EMBL/GenBank/DDBJ whole genome shotgun (WGS) entry which is preliminary data.</text>
</comment>
<reference evidence="1 2" key="1">
    <citation type="journal article" date="2024" name="IMA Fungus">
        <title>IMA Genome - F19 : A genome assembly and annotation guide to empower mycologists, including annotated draft genome sequences of Ceratocystis pirilliformis, Diaporthe australafricana, Fusarium ophioides, Paecilomyces lecythidis, and Sporothrix stenoceras.</title>
        <authorList>
            <person name="Aylward J."/>
            <person name="Wilson A.M."/>
            <person name="Visagie C.M."/>
            <person name="Spraker J."/>
            <person name="Barnes I."/>
            <person name="Buitendag C."/>
            <person name="Ceriani C."/>
            <person name="Del Mar Angel L."/>
            <person name="du Plessis D."/>
            <person name="Fuchs T."/>
            <person name="Gasser K."/>
            <person name="Kramer D."/>
            <person name="Li W."/>
            <person name="Munsamy K."/>
            <person name="Piso A."/>
            <person name="Price J.L."/>
            <person name="Sonnekus B."/>
            <person name="Thomas C."/>
            <person name="van der Nest A."/>
            <person name="van Dijk A."/>
            <person name="van Heerden A."/>
            <person name="van Vuuren N."/>
            <person name="Yilmaz N."/>
            <person name="Duong T.A."/>
            <person name="van der Merwe N.A."/>
            <person name="Wingfield M.J."/>
            <person name="Wingfield B.D."/>
        </authorList>
    </citation>
    <scope>NUCLEOTIDE SEQUENCE [LARGE SCALE GENOMIC DNA]</scope>
    <source>
        <strain evidence="1 2">CMW 18300</strain>
    </source>
</reference>
<accession>A0ABR3WHL9</accession>
<protein>
    <recommendedName>
        <fullName evidence="3">Non-specific serine/threonine protein kinase</fullName>
    </recommendedName>
</protein>
<proteinExistence type="predicted"/>
<evidence type="ECO:0000313" key="2">
    <source>
        <dbReference type="Proteomes" id="UP001583177"/>
    </source>
</evidence>
<dbReference type="Proteomes" id="UP001583177">
    <property type="component" value="Unassembled WGS sequence"/>
</dbReference>
<dbReference type="EMBL" id="JAWRVE010000082">
    <property type="protein sequence ID" value="KAL1861793.1"/>
    <property type="molecule type" value="Genomic_DNA"/>
</dbReference>
<name>A0ABR3WHL9_9PEZI</name>
<organism evidence="1 2">
    <name type="scientific">Diaporthe australafricana</name>
    <dbReference type="NCBI Taxonomy" id="127596"/>
    <lineage>
        <taxon>Eukaryota</taxon>
        <taxon>Fungi</taxon>
        <taxon>Dikarya</taxon>
        <taxon>Ascomycota</taxon>
        <taxon>Pezizomycotina</taxon>
        <taxon>Sordariomycetes</taxon>
        <taxon>Sordariomycetidae</taxon>
        <taxon>Diaporthales</taxon>
        <taxon>Diaporthaceae</taxon>
        <taxon>Diaporthe</taxon>
    </lineage>
</organism>
<keyword evidence="2" id="KW-1185">Reference proteome</keyword>
<evidence type="ECO:0000313" key="1">
    <source>
        <dbReference type="EMBL" id="KAL1861793.1"/>
    </source>
</evidence>
<evidence type="ECO:0008006" key="3">
    <source>
        <dbReference type="Google" id="ProtNLM"/>
    </source>
</evidence>